<dbReference type="InterPro" id="IPR009057">
    <property type="entry name" value="Homeodomain-like_sf"/>
</dbReference>
<keyword evidence="1 2" id="KW-0238">DNA-binding</keyword>
<dbReference type="EMBL" id="FUYN01000001">
    <property type="protein sequence ID" value="SKB30560.1"/>
    <property type="molecule type" value="Genomic_DNA"/>
</dbReference>
<dbReference type="SUPFAM" id="SSF48498">
    <property type="entry name" value="Tetracyclin repressor-like, C-terminal domain"/>
    <property type="match status" value="1"/>
</dbReference>
<sequence>MQETTLDKIKQISINLFNEKSYEGTSLKDIFNLIGISAPSFYYYYSSKKDLYIELIKDAEELHRKAFMEVLEKGKAKSSKQQLEALIKQYWVFKAENPDVANFLARNALFPPFEFREEIWAMLKEQYIKYHEFVQEIVTNGMETNEINQEVSVDYIVKMFFQMLIGSYINVSAPTKDSLDDKVNFSLQVLFDGIGA</sequence>
<dbReference type="OrthoDB" id="9812484at2"/>
<dbReference type="InterPro" id="IPR001647">
    <property type="entry name" value="HTH_TetR"/>
</dbReference>
<dbReference type="Gene3D" id="1.10.10.60">
    <property type="entry name" value="Homeodomain-like"/>
    <property type="match status" value="1"/>
</dbReference>
<dbReference type="SUPFAM" id="SSF46689">
    <property type="entry name" value="Homeodomain-like"/>
    <property type="match status" value="1"/>
</dbReference>
<dbReference type="PROSITE" id="PS50977">
    <property type="entry name" value="HTH_TETR_2"/>
    <property type="match status" value="1"/>
</dbReference>
<dbReference type="GO" id="GO:0003677">
    <property type="term" value="F:DNA binding"/>
    <property type="evidence" value="ECO:0007669"/>
    <property type="project" value="UniProtKB-UniRule"/>
</dbReference>
<evidence type="ECO:0000256" key="1">
    <source>
        <dbReference type="ARBA" id="ARBA00023125"/>
    </source>
</evidence>
<dbReference type="AlphaFoldDB" id="A0A1T5A6L0"/>
<dbReference type="InterPro" id="IPR050624">
    <property type="entry name" value="HTH-type_Tx_Regulator"/>
</dbReference>
<gene>
    <name evidence="4" type="ORF">SAMN02745120_0809</name>
</gene>
<evidence type="ECO:0000259" key="3">
    <source>
        <dbReference type="PROSITE" id="PS50977"/>
    </source>
</evidence>
<dbReference type="PANTHER" id="PTHR43479">
    <property type="entry name" value="ACREF/ENVCD OPERON REPRESSOR-RELATED"/>
    <property type="match status" value="1"/>
</dbReference>
<name>A0A1T5A6L0_9FIRM</name>
<proteinExistence type="predicted"/>
<evidence type="ECO:0000313" key="5">
    <source>
        <dbReference type="Proteomes" id="UP000243406"/>
    </source>
</evidence>
<dbReference type="Gene3D" id="1.10.357.10">
    <property type="entry name" value="Tetracycline Repressor, domain 2"/>
    <property type="match status" value="1"/>
</dbReference>
<evidence type="ECO:0000256" key="2">
    <source>
        <dbReference type="PROSITE-ProRule" id="PRU00335"/>
    </source>
</evidence>
<keyword evidence="5" id="KW-1185">Reference proteome</keyword>
<feature type="domain" description="HTH tetR-type" evidence="3">
    <location>
        <begin position="3"/>
        <end position="63"/>
    </location>
</feature>
<dbReference type="InterPro" id="IPR036271">
    <property type="entry name" value="Tet_transcr_reg_TetR-rel_C_sf"/>
</dbReference>
<dbReference type="Proteomes" id="UP000243406">
    <property type="component" value="Unassembled WGS sequence"/>
</dbReference>
<accession>A0A1T5A6L0</accession>
<evidence type="ECO:0000313" key="4">
    <source>
        <dbReference type="EMBL" id="SKB30560.1"/>
    </source>
</evidence>
<feature type="DNA-binding region" description="H-T-H motif" evidence="2">
    <location>
        <begin position="26"/>
        <end position="45"/>
    </location>
</feature>
<dbReference type="PANTHER" id="PTHR43479:SF11">
    <property type="entry name" value="ACREF_ENVCD OPERON REPRESSOR-RELATED"/>
    <property type="match status" value="1"/>
</dbReference>
<organism evidence="4 5">
    <name type="scientific">Acetoanaerobium noterae</name>
    <dbReference type="NCBI Taxonomy" id="745369"/>
    <lineage>
        <taxon>Bacteria</taxon>
        <taxon>Bacillati</taxon>
        <taxon>Bacillota</taxon>
        <taxon>Clostridia</taxon>
        <taxon>Peptostreptococcales</taxon>
        <taxon>Filifactoraceae</taxon>
        <taxon>Acetoanaerobium</taxon>
    </lineage>
</organism>
<dbReference type="RefSeq" id="WP_079588750.1">
    <property type="nucleotide sequence ID" value="NZ_FUYN01000001.1"/>
</dbReference>
<protein>
    <submittedName>
        <fullName evidence="4">Transcriptional regulator, TetR family</fullName>
    </submittedName>
</protein>
<dbReference type="Pfam" id="PF00440">
    <property type="entry name" value="TetR_N"/>
    <property type="match status" value="1"/>
</dbReference>
<reference evidence="5" key="1">
    <citation type="submission" date="2017-02" db="EMBL/GenBank/DDBJ databases">
        <authorList>
            <person name="Varghese N."/>
            <person name="Submissions S."/>
        </authorList>
    </citation>
    <scope>NUCLEOTIDE SEQUENCE [LARGE SCALE GENOMIC DNA]</scope>
    <source>
        <strain evidence="5">ATCC 35199</strain>
    </source>
</reference>